<dbReference type="Pfam" id="PF00485">
    <property type="entry name" value="PRK"/>
    <property type="match status" value="1"/>
</dbReference>
<dbReference type="InterPro" id="IPR006083">
    <property type="entry name" value="PRK/URK"/>
</dbReference>
<evidence type="ECO:0000256" key="9">
    <source>
        <dbReference type="ARBA" id="ARBA00022741"/>
    </source>
</evidence>
<dbReference type="UniPathway" id="UPA00574">
    <property type="reaction ID" value="UER00637"/>
</dbReference>
<evidence type="ECO:0000256" key="7">
    <source>
        <dbReference type="ARBA" id="ARBA00022490"/>
    </source>
</evidence>
<dbReference type="InterPro" id="IPR027417">
    <property type="entry name" value="P-loop_NTPase"/>
</dbReference>
<comment type="catalytic activity">
    <reaction evidence="14 17">
        <text>cytidine + ATP = CMP + ADP + H(+)</text>
        <dbReference type="Rhea" id="RHEA:24674"/>
        <dbReference type="ChEBI" id="CHEBI:15378"/>
        <dbReference type="ChEBI" id="CHEBI:17562"/>
        <dbReference type="ChEBI" id="CHEBI:30616"/>
        <dbReference type="ChEBI" id="CHEBI:60377"/>
        <dbReference type="ChEBI" id="CHEBI:456216"/>
        <dbReference type="EC" id="2.7.1.48"/>
    </reaction>
</comment>
<dbReference type="EC" id="2.7.1.48" evidence="5 16"/>
<dbReference type="NCBIfam" id="TIGR00235">
    <property type="entry name" value="udk"/>
    <property type="match status" value="1"/>
</dbReference>
<dbReference type="InterPro" id="IPR000764">
    <property type="entry name" value="Uridine_kinase-like"/>
</dbReference>
<evidence type="ECO:0000256" key="15">
    <source>
        <dbReference type="ARBA" id="ARBA00048909"/>
    </source>
</evidence>
<keyword evidence="7 16" id="KW-0963">Cytoplasm</keyword>
<keyword evidence="8 16" id="KW-0808">Transferase</keyword>
<comment type="subcellular location">
    <subcellularLocation>
        <location evidence="1 16 17">Cytoplasm</location>
    </subcellularLocation>
</comment>
<evidence type="ECO:0000256" key="5">
    <source>
        <dbReference type="ARBA" id="ARBA00012137"/>
    </source>
</evidence>
<evidence type="ECO:0000256" key="3">
    <source>
        <dbReference type="ARBA" id="ARBA00004784"/>
    </source>
</evidence>
<comment type="pathway">
    <text evidence="3 16 17">Pyrimidine metabolism; CTP biosynthesis via salvage pathway; CTP from cytidine: step 1/3.</text>
</comment>
<comment type="pathway">
    <text evidence="2 16 17">Pyrimidine metabolism; UMP biosynthesis via salvage pathway; UMP from uridine: step 1/1.</text>
</comment>
<accession>A0A3Q8S333</accession>
<evidence type="ECO:0000256" key="14">
    <source>
        <dbReference type="ARBA" id="ARBA00047436"/>
    </source>
</evidence>
<evidence type="ECO:0000256" key="10">
    <source>
        <dbReference type="ARBA" id="ARBA00022777"/>
    </source>
</evidence>
<evidence type="ECO:0000256" key="1">
    <source>
        <dbReference type="ARBA" id="ARBA00004496"/>
    </source>
</evidence>
<keyword evidence="9 16" id="KW-0547">Nucleotide-binding</keyword>
<proteinExistence type="inferred from homology"/>
<dbReference type="GO" id="GO:0044211">
    <property type="term" value="P:CTP salvage"/>
    <property type="evidence" value="ECO:0007669"/>
    <property type="project" value="UniProtKB-UniRule"/>
</dbReference>
<dbReference type="GO" id="GO:0005524">
    <property type="term" value="F:ATP binding"/>
    <property type="evidence" value="ECO:0007669"/>
    <property type="project" value="UniProtKB-UniRule"/>
</dbReference>
<evidence type="ECO:0000259" key="18">
    <source>
        <dbReference type="Pfam" id="PF00485"/>
    </source>
</evidence>
<dbReference type="PRINTS" id="PR00988">
    <property type="entry name" value="URIDINKINASE"/>
</dbReference>
<dbReference type="InterPro" id="IPR026008">
    <property type="entry name" value="Uridine_kinase"/>
</dbReference>
<dbReference type="GO" id="GO:0005737">
    <property type="term" value="C:cytoplasm"/>
    <property type="evidence" value="ECO:0007669"/>
    <property type="project" value="UniProtKB-SubCell"/>
</dbReference>
<dbReference type="AlphaFoldDB" id="A0A3Q8S333"/>
<sequence>MSPIVIGIAGGSASGKSSIAKKLKKHFDETQKVVIIKMDDYYKDQSHLPMEERLATNYDHPFAFDMDLLVSDMESLKSGESIQKPVYDFMNHTRSQYSEEIQCNDVIVLEGLMTLDDSRLRNLLDIKVFVDAPADIRFIRRLVRDVNKRGRTLEHVIEQYMSTVRIMHEQFVEPSKRYADIIIPEGAHNTVAIDLLTTKISSIIGTSVLQFLFKE</sequence>
<protein>
    <recommendedName>
        <fullName evidence="6 16">Uridine kinase</fullName>
        <ecNumber evidence="5 16">2.7.1.48</ecNumber>
    </recommendedName>
    <alternativeName>
        <fullName evidence="12 16">Cytidine monophosphokinase</fullName>
    </alternativeName>
    <alternativeName>
        <fullName evidence="13 16">Uridine monophosphokinase</fullName>
    </alternativeName>
</protein>
<name>A0A3Q8S333_9FIRM</name>
<feature type="domain" description="Phosphoribulokinase/uridine kinase" evidence="18">
    <location>
        <begin position="5"/>
        <end position="191"/>
    </location>
</feature>
<dbReference type="GO" id="GO:0004849">
    <property type="term" value="F:uridine kinase activity"/>
    <property type="evidence" value="ECO:0007669"/>
    <property type="project" value="UniProtKB-UniRule"/>
</dbReference>
<dbReference type="UniPathway" id="UPA00579">
    <property type="reaction ID" value="UER00640"/>
</dbReference>
<dbReference type="RefSeq" id="WP_125164740.1">
    <property type="nucleotide sequence ID" value="NZ_CP034234.1"/>
</dbReference>
<dbReference type="CDD" id="cd02023">
    <property type="entry name" value="UMPK"/>
    <property type="match status" value="1"/>
</dbReference>
<dbReference type="HAMAP" id="MF_00551">
    <property type="entry name" value="Uridine_kinase"/>
    <property type="match status" value="1"/>
</dbReference>
<dbReference type="Gene3D" id="3.40.50.300">
    <property type="entry name" value="P-loop containing nucleotide triphosphate hydrolases"/>
    <property type="match status" value="1"/>
</dbReference>
<dbReference type="PANTHER" id="PTHR10285">
    <property type="entry name" value="URIDINE KINASE"/>
    <property type="match status" value="1"/>
</dbReference>
<comment type="similarity">
    <text evidence="4 16 17">Belongs to the uridine kinase family.</text>
</comment>
<keyword evidence="20" id="KW-1185">Reference proteome</keyword>
<evidence type="ECO:0000256" key="6">
    <source>
        <dbReference type="ARBA" id="ARBA00021478"/>
    </source>
</evidence>
<evidence type="ECO:0000256" key="11">
    <source>
        <dbReference type="ARBA" id="ARBA00022840"/>
    </source>
</evidence>
<comment type="catalytic activity">
    <reaction evidence="15 16 17">
        <text>uridine + ATP = UMP + ADP + H(+)</text>
        <dbReference type="Rhea" id="RHEA:16825"/>
        <dbReference type="ChEBI" id="CHEBI:15378"/>
        <dbReference type="ChEBI" id="CHEBI:16704"/>
        <dbReference type="ChEBI" id="CHEBI:30616"/>
        <dbReference type="ChEBI" id="CHEBI:57865"/>
        <dbReference type="ChEBI" id="CHEBI:456216"/>
        <dbReference type="EC" id="2.7.1.48"/>
    </reaction>
</comment>
<evidence type="ECO:0000256" key="4">
    <source>
        <dbReference type="ARBA" id="ARBA00005408"/>
    </source>
</evidence>
<evidence type="ECO:0000256" key="2">
    <source>
        <dbReference type="ARBA" id="ARBA00004690"/>
    </source>
</evidence>
<evidence type="ECO:0000256" key="13">
    <source>
        <dbReference type="ARBA" id="ARBA00031452"/>
    </source>
</evidence>
<evidence type="ECO:0000313" key="20">
    <source>
        <dbReference type="Proteomes" id="UP000278804"/>
    </source>
</evidence>
<organism evidence="19 20">
    <name type="scientific">Erysipelothrix piscisicarius</name>
    <dbReference type="NCBI Taxonomy" id="2485784"/>
    <lineage>
        <taxon>Bacteria</taxon>
        <taxon>Bacillati</taxon>
        <taxon>Bacillota</taxon>
        <taxon>Erysipelotrichia</taxon>
        <taxon>Erysipelotrichales</taxon>
        <taxon>Erysipelotrichaceae</taxon>
        <taxon>Erysipelothrix</taxon>
    </lineage>
</organism>
<dbReference type="GO" id="GO:0044206">
    <property type="term" value="P:UMP salvage"/>
    <property type="evidence" value="ECO:0007669"/>
    <property type="project" value="UniProtKB-UniRule"/>
</dbReference>
<keyword evidence="10 16" id="KW-0418">Kinase</keyword>
<evidence type="ECO:0000256" key="8">
    <source>
        <dbReference type="ARBA" id="ARBA00022679"/>
    </source>
</evidence>
<feature type="binding site" evidence="16">
    <location>
        <begin position="10"/>
        <end position="17"/>
    </location>
    <ligand>
        <name>ATP</name>
        <dbReference type="ChEBI" id="CHEBI:30616"/>
    </ligand>
</feature>
<dbReference type="Proteomes" id="UP000278804">
    <property type="component" value="Chromosome"/>
</dbReference>
<gene>
    <name evidence="16" type="primary">udk</name>
    <name evidence="19" type="ORF">EEI45_07425</name>
</gene>
<dbReference type="SUPFAM" id="SSF52540">
    <property type="entry name" value="P-loop containing nucleoside triphosphate hydrolases"/>
    <property type="match status" value="1"/>
</dbReference>
<evidence type="ECO:0000313" key="19">
    <source>
        <dbReference type="EMBL" id="AZK44580.1"/>
    </source>
</evidence>
<evidence type="ECO:0000256" key="17">
    <source>
        <dbReference type="RuleBase" id="RU003825"/>
    </source>
</evidence>
<evidence type="ECO:0000256" key="12">
    <source>
        <dbReference type="ARBA" id="ARBA00030641"/>
    </source>
</evidence>
<dbReference type="EMBL" id="CP034234">
    <property type="protein sequence ID" value="AZK44580.1"/>
    <property type="molecule type" value="Genomic_DNA"/>
</dbReference>
<evidence type="ECO:0000256" key="16">
    <source>
        <dbReference type="HAMAP-Rule" id="MF_00551"/>
    </source>
</evidence>
<dbReference type="GO" id="GO:0043771">
    <property type="term" value="F:cytidine kinase activity"/>
    <property type="evidence" value="ECO:0007669"/>
    <property type="project" value="RHEA"/>
</dbReference>
<dbReference type="KEGG" id="eri:EEI45_07425"/>
<keyword evidence="11 16" id="KW-0067">ATP-binding</keyword>
<reference evidence="19 20" key="1">
    <citation type="journal article" date="2020" name="Int. J. Syst. Evol. Microbiol.">
        <title>Description of Erysipelothrix piscisicarius sp. nov., an emergent fish pathogen, and assessment of virulence using a tiger barb (Puntigrus tetrazona) infection model.</title>
        <authorList>
            <person name="Pomaranski E.K."/>
            <person name="Griffin M.J."/>
            <person name="Camus A.C."/>
            <person name="Armwood A.R."/>
            <person name="Shelley J."/>
            <person name="Waldbieser G.C."/>
            <person name="LaFrentz B.R."/>
            <person name="Garcia J.C."/>
            <person name="Yanong R."/>
            <person name="Soto E."/>
        </authorList>
    </citation>
    <scope>NUCLEOTIDE SEQUENCE [LARGE SCALE GENOMIC DNA]</scope>
    <source>
        <strain evidence="19 20">15TAL0474</strain>
    </source>
</reference>
<dbReference type="NCBIfam" id="NF004018">
    <property type="entry name" value="PRK05480.1"/>
    <property type="match status" value="1"/>
</dbReference>